<dbReference type="EMBL" id="KB456261">
    <property type="protein sequence ID" value="EMF15658.1"/>
    <property type="molecule type" value="Genomic_DNA"/>
</dbReference>
<proteinExistence type="predicted"/>
<dbReference type="HOGENOM" id="CLU_2887265_0_0_1"/>
<dbReference type="GeneID" id="27899007"/>
<evidence type="ECO:0000256" key="1">
    <source>
        <dbReference type="SAM" id="MobiDB-lite"/>
    </source>
</evidence>
<protein>
    <submittedName>
        <fullName evidence="2">Uncharacterized protein</fullName>
    </submittedName>
</protein>
<dbReference type="RefSeq" id="XP_016763779.1">
    <property type="nucleotide sequence ID" value="XM_016901870.1"/>
</dbReference>
<feature type="region of interest" description="Disordered" evidence="1">
    <location>
        <begin position="1"/>
        <end position="24"/>
    </location>
</feature>
<feature type="region of interest" description="Disordered" evidence="1">
    <location>
        <begin position="40"/>
        <end position="63"/>
    </location>
</feature>
<accession>M3CPI8</accession>
<organism evidence="2 3">
    <name type="scientific">Sphaerulina musiva (strain SO2202)</name>
    <name type="common">Poplar stem canker fungus</name>
    <name type="synonym">Septoria musiva</name>
    <dbReference type="NCBI Taxonomy" id="692275"/>
    <lineage>
        <taxon>Eukaryota</taxon>
        <taxon>Fungi</taxon>
        <taxon>Dikarya</taxon>
        <taxon>Ascomycota</taxon>
        <taxon>Pezizomycotina</taxon>
        <taxon>Dothideomycetes</taxon>
        <taxon>Dothideomycetidae</taxon>
        <taxon>Mycosphaerellales</taxon>
        <taxon>Mycosphaerellaceae</taxon>
        <taxon>Sphaerulina</taxon>
    </lineage>
</organism>
<dbReference type="AlphaFoldDB" id="M3CPI8"/>
<evidence type="ECO:0000313" key="2">
    <source>
        <dbReference type="EMBL" id="EMF15658.1"/>
    </source>
</evidence>
<reference evidence="2 3" key="1">
    <citation type="journal article" date="2012" name="PLoS Pathog.">
        <title>Diverse lifestyles and strategies of plant pathogenesis encoded in the genomes of eighteen Dothideomycetes fungi.</title>
        <authorList>
            <person name="Ohm R.A."/>
            <person name="Feau N."/>
            <person name="Henrissat B."/>
            <person name="Schoch C.L."/>
            <person name="Horwitz B.A."/>
            <person name="Barry K.W."/>
            <person name="Condon B.J."/>
            <person name="Copeland A.C."/>
            <person name="Dhillon B."/>
            <person name="Glaser F."/>
            <person name="Hesse C.N."/>
            <person name="Kosti I."/>
            <person name="LaButti K."/>
            <person name="Lindquist E.A."/>
            <person name="Lucas S."/>
            <person name="Salamov A.A."/>
            <person name="Bradshaw R.E."/>
            <person name="Ciuffetti L."/>
            <person name="Hamelin R.C."/>
            <person name="Kema G.H.J."/>
            <person name="Lawrence C."/>
            <person name="Scott J.A."/>
            <person name="Spatafora J.W."/>
            <person name="Turgeon B.G."/>
            <person name="de Wit P.J.G.M."/>
            <person name="Zhong S."/>
            <person name="Goodwin S.B."/>
            <person name="Grigoriev I.V."/>
        </authorList>
    </citation>
    <scope>NUCLEOTIDE SEQUENCE [LARGE SCALE GENOMIC DNA]</scope>
    <source>
        <strain evidence="2 3">SO2202</strain>
    </source>
</reference>
<gene>
    <name evidence="2" type="ORF">SEPMUDRAFT_123901</name>
</gene>
<dbReference type="Proteomes" id="UP000016931">
    <property type="component" value="Unassembled WGS sequence"/>
</dbReference>
<keyword evidence="3" id="KW-1185">Reference proteome</keyword>
<name>M3CPI8_SPHMS</name>
<sequence length="63" mass="7222">MINDNENDQTTPTALGKREKKKKETRHLVSIFASLQARSQPSKRYLYSRGHLPSHPTSYLPPT</sequence>
<evidence type="ECO:0000313" key="3">
    <source>
        <dbReference type="Proteomes" id="UP000016931"/>
    </source>
</evidence>